<dbReference type="PANTHER" id="PTHR34597">
    <property type="entry name" value="SLR1661 PROTEIN"/>
    <property type="match status" value="1"/>
</dbReference>
<dbReference type="GO" id="GO:0098046">
    <property type="term" value="C:type V protein secretion system complex"/>
    <property type="evidence" value="ECO:0007669"/>
    <property type="project" value="TreeGrafter"/>
</dbReference>
<feature type="domain" description="Haemolysin activator HlyB C-terminal" evidence="1">
    <location>
        <begin position="2"/>
        <end position="83"/>
    </location>
</feature>
<dbReference type="Pfam" id="PF03865">
    <property type="entry name" value="ShlB"/>
    <property type="match status" value="1"/>
</dbReference>
<name>W1J4B6_9GAMM</name>
<accession>W1J4B6</accession>
<dbReference type="STRING" id="1427518.XSR1_50103"/>
<dbReference type="PANTHER" id="PTHR34597:SF3">
    <property type="entry name" value="OUTER MEMBRANE TRANSPORTER CDIB"/>
    <property type="match status" value="1"/>
</dbReference>
<evidence type="ECO:0000259" key="1">
    <source>
        <dbReference type="Pfam" id="PF03865"/>
    </source>
</evidence>
<evidence type="ECO:0000313" key="3">
    <source>
        <dbReference type="Proteomes" id="UP000019202"/>
    </source>
</evidence>
<sequence>MPFNIGAQRFSYQMTYLRQMSNTPLTSQEQFSIGNRWTVRGFDGERTLSASRGWFVQNTLAWRTPLPDQELYLGMDYGEVGGRGLSGWWATI</sequence>
<keyword evidence="3" id="KW-1185">Reference proteome</keyword>
<dbReference type="GO" id="GO:0008320">
    <property type="term" value="F:protein transmembrane transporter activity"/>
    <property type="evidence" value="ECO:0007669"/>
    <property type="project" value="TreeGrafter"/>
</dbReference>
<dbReference type="InterPro" id="IPR005565">
    <property type="entry name" value="Hemolysn_activator_HlyB_C"/>
</dbReference>
<dbReference type="Proteomes" id="UP000019202">
    <property type="component" value="Unassembled WGS sequence"/>
</dbReference>
<dbReference type="EMBL" id="CBXF010000110">
    <property type="protein sequence ID" value="CDL84701.1"/>
    <property type="molecule type" value="Genomic_DNA"/>
</dbReference>
<proteinExistence type="predicted"/>
<protein>
    <recommendedName>
        <fullName evidence="1">Haemolysin activator HlyB C-terminal domain-containing protein</fullName>
    </recommendedName>
</protein>
<dbReference type="GO" id="GO:0046819">
    <property type="term" value="P:protein secretion by the type V secretion system"/>
    <property type="evidence" value="ECO:0007669"/>
    <property type="project" value="TreeGrafter"/>
</dbReference>
<organism evidence="2 3">
    <name type="scientific">Xenorhabdus szentirmaii DSM 16338</name>
    <dbReference type="NCBI Taxonomy" id="1427518"/>
    <lineage>
        <taxon>Bacteria</taxon>
        <taxon>Pseudomonadati</taxon>
        <taxon>Pseudomonadota</taxon>
        <taxon>Gammaproteobacteria</taxon>
        <taxon>Enterobacterales</taxon>
        <taxon>Morganellaceae</taxon>
        <taxon>Xenorhabdus</taxon>
    </lineage>
</organism>
<dbReference type="Gene3D" id="2.40.160.50">
    <property type="entry name" value="membrane protein fhac: a member of the omp85/tpsb transporter family"/>
    <property type="match status" value="1"/>
</dbReference>
<dbReference type="InterPro" id="IPR051544">
    <property type="entry name" value="TPS_OM_transporter"/>
</dbReference>
<evidence type="ECO:0000313" key="2">
    <source>
        <dbReference type="EMBL" id="CDL84701.1"/>
    </source>
</evidence>
<reference evidence="2" key="1">
    <citation type="submission" date="2013-11" db="EMBL/GenBank/DDBJ databases">
        <title>Draft genome sequence and annotation of the entomopathogenic bacteria, Xenorhabdus cabanillasi strain JM26 and Xenorhabdus szentirmai strain DSM 16338.</title>
        <authorList>
            <person name="Gualtieri M."/>
            <person name="Ogier J.C."/>
            <person name="Pages S."/>
            <person name="Givaudan A."/>
            <person name="Gaudriault S."/>
        </authorList>
    </citation>
    <scope>NUCLEOTIDE SEQUENCE [LARGE SCALE GENOMIC DNA]</scope>
    <source>
        <strain evidence="2">DSM 16338</strain>
    </source>
</reference>
<gene>
    <name evidence="2" type="ORF">XSR1_50103</name>
</gene>
<comment type="caution">
    <text evidence="2">The sequence shown here is derived from an EMBL/GenBank/DDBJ whole genome shotgun (WGS) entry which is preliminary data.</text>
</comment>
<dbReference type="AlphaFoldDB" id="W1J4B6"/>